<organism evidence="2 3">
    <name type="scientific">Spodoptera littoralis</name>
    <name type="common">Egyptian cotton leafworm</name>
    <dbReference type="NCBI Taxonomy" id="7109"/>
    <lineage>
        <taxon>Eukaryota</taxon>
        <taxon>Metazoa</taxon>
        <taxon>Ecdysozoa</taxon>
        <taxon>Arthropoda</taxon>
        <taxon>Hexapoda</taxon>
        <taxon>Insecta</taxon>
        <taxon>Pterygota</taxon>
        <taxon>Neoptera</taxon>
        <taxon>Endopterygota</taxon>
        <taxon>Lepidoptera</taxon>
        <taxon>Glossata</taxon>
        <taxon>Ditrysia</taxon>
        <taxon>Noctuoidea</taxon>
        <taxon>Noctuidae</taxon>
        <taxon>Amphipyrinae</taxon>
        <taxon>Spodoptera</taxon>
    </lineage>
</organism>
<dbReference type="Proteomes" id="UP001153321">
    <property type="component" value="Chromosome 26"/>
</dbReference>
<evidence type="ECO:0000313" key="2">
    <source>
        <dbReference type="EMBL" id="CAH1642346.1"/>
    </source>
</evidence>
<accession>A0A9P0N2K5</accession>
<evidence type="ECO:0000313" key="3">
    <source>
        <dbReference type="Proteomes" id="UP001153321"/>
    </source>
</evidence>
<feature type="compositionally biased region" description="Polar residues" evidence="1">
    <location>
        <begin position="15"/>
        <end position="32"/>
    </location>
</feature>
<keyword evidence="3" id="KW-1185">Reference proteome</keyword>
<protein>
    <submittedName>
        <fullName evidence="2">Uncharacterized protein</fullName>
    </submittedName>
</protein>
<evidence type="ECO:0000256" key="1">
    <source>
        <dbReference type="SAM" id="MobiDB-lite"/>
    </source>
</evidence>
<dbReference type="EMBL" id="LR824557">
    <property type="protein sequence ID" value="CAH1642346.1"/>
    <property type="molecule type" value="Genomic_DNA"/>
</dbReference>
<dbReference type="AlphaFoldDB" id="A0A9P0N2K5"/>
<proteinExistence type="predicted"/>
<sequence length="97" mass="11080">MGRLDRRPKYPPLLQSPQFLNPQRSSNSQSRKVSPIPESPTIFKLLIPKRLVFQVSMGDAECLPSGDPSARLPAYTIKKDRPFKRLNDHIVILQNNK</sequence>
<reference evidence="2" key="1">
    <citation type="submission" date="2022-02" db="EMBL/GenBank/DDBJ databases">
        <authorList>
            <person name="King R."/>
        </authorList>
    </citation>
    <scope>NUCLEOTIDE SEQUENCE</scope>
</reference>
<name>A0A9P0N2K5_SPOLI</name>
<gene>
    <name evidence="2" type="ORF">SPLIT_LOCUS7702</name>
</gene>
<feature type="region of interest" description="Disordered" evidence="1">
    <location>
        <begin position="1"/>
        <end position="36"/>
    </location>
</feature>